<proteinExistence type="predicted"/>
<protein>
    <submittedName>
        <fullName evidence="1">Uncharacterized protein</fullName>
    </submittedName>
</protein>
<comment type="caution">
    <text evidence="1">The sequence shown here is derived from an EMBL/GenBank/DDBJ whole genome shotgun (WGS) entry which is preliminary data.</text>
</comment>
<sequence>MGVLSASGNVGGVSGDDCLGEWSGFFGLDEKLLTYAKTLTPSDANNGGGFSVPRYCADFILPKLDFGNDPSVEVLAVRDMNGTVWNFRHIYRGTPRRHLLTTGWSKFVNSKKLVTGDTVIFMRDPASTATVMSVGIGRASKAGGSAQCARWRQMMGGGGSESNCKEGSVDGLFGGSKGKEEEVVRAMEKWMAMEEFEVVYHPTRIGGGVGTAAEFVIAREAVEEAAKTFWGG</sequence>
<reference evidence="2" key="1">
    <citation type="journal article" date="2023" name="Front. Plant Sci.">
        <title>Chromosomal-level genome assembly of Melastoma candidum provides insights into trichome evolution.</title>
        <authorList>
            <person name="Zhong Y."/>
            <person name="Wu W."/>
            <person name="Sun C."/>
            <person name="Zou P."/>
            <person name="Liu Y."/>
            <person name="Dai S."/>
            <person name="Zhou R."/>
        </authorList>
    </citation>
    <scope>NUCLEOTIDE SEQUENCE [LARGE SCALE GENOMIC DNA]</scope>
</reference>
<gene>
    <name evidence="1" type="ORF">MLD38_022442</name>
</gene>
<organism evidence="1 2">
    <name type="scientific">Melastoma candidum</name>
    <dbReference type="NCBI Taxonomy" id="119954"/>
    <lineage>
        <taxon>Eukaryota</taxon>
        <taxon>Viridiplantae</taxon>
        <taxon>Streptophyta</taxon>
        <taxon>Embryophyta</taxon>
        <taxon>Tracheophyta</taxon>
        <taxon>Spermatophyta</taxon>
        <taxon>Magnoliopsida</taxon>
        <taxon>eudicotyledons</taxon>
        <taxon>Gunneridae</taxon>
        <taxon>Pentapetalae</taxon>
        <taxon>rosids</taxon>
        <taxon>malvids</taxon>
        <taxon>Myrtales</taxon>
        <taxon>Melastomataceae</taxon>
        <taxon>Melastomatoideae</taxon>
        <taxon>Melastomateae</taxon>
        <taxon>Melastoma</taxon>
    </lineage>
</organism>
<name>A0ACB9QJ65_9MYRT</name>
<dbReference type="Proteomes" id="UP001057402">
    <property type="component" value="Chromosome 6"/>
</dbReference>
<dbReference type="EMBL" id="CM042885">
    <property type="protein sequence ID" value="KAI4366581.1"/>
    <property type="molecule type" value="Genomic_DNA"/>
</dbReference>
<keyword evidence="2" id="KW-1185">Reference proteome</keyword>
<evidence type="ECO:0000313" key="1">
    <source>
        <dbReference type="EMBL" id="KAI4366581.1"/>
    </source>
</evidence>
<accession>A0ACB9QJ65</accession>
<evidence type="ECO:0000313" key="2">
    <source>
        <dbReference type="Proteomes" id="UP001057402"/>
    </source>
</evidence>